<evidence type="ECO:0000256" key="10">
    <source>
        <dbReference type="ARBA" id="ARBA00022989"/>
    </source>
</evidence>
<keyword evidence="10 13" id="KW-1133">Transmembrane helix</keyword>
<evidence type="ECO:0000256" key="6">
    <source>
        <dbReference type="ARBA" id="ARBA00022729"/>
    </source>
</evidence>
<dbReference type="InParanoid" id="A0A7N2LLJ2"/>
<dbReference type="Gene3D" id="2.60.120.430">
    <property type="entry name" value="Galactose-binding lectin"/>
    <property type="match status" value="1"/>
</dbReference>
<dbReference type="Gene3D" id="3.80.10.10">
    <property type="entry name" value="Ribonuclease Inhibitor"/>
    <property type="match status" value="1"/>
</dbReference>
<dbReference type="InterPro" id="IPR024788">
    <property type="entry name" value="Malectin-like_Carb-bd_dom"/>
</dbReference>
<reference evidence="15 16" key="1">
    <citation type="journal article" date="2016" name="G3 (Bethesda)">
        <title>First Draft Assembly and Annotation of the Genome of a California Endemic Oak Quercus lobata Nee (Fagaceae).</title>
        <authorList>
            <person name="Sork V.L."/>
            <person name="Fitz-Gibbon S.T."/>
            <person name="Puiu D."/>
            <person name="Crepeau M."/>
            <person name="Gugger P.F."/>
            <person name="Sherman R."/>
            <person name="Stevens K."/>
            <person name="Langley C.H."/>
            <person name="Pellegrini M."/>
            <person name="Salzberg S.L."/>
        </authorList>
    </citation>
    <scope>NUCLEOTIDE SEQUENCE [LARGE SCALE GENOMIC DNA]</scope>
    <source>
        <strain evidence="15 16">cv. SW786</strain>
    </source>
</reference>
<evidence type="ECO:0000256" key="3">
    <source>
        <dbReference type="ARBA" id="ARBA00022553"/>
    </source>
</evidence>
<dbReference type="InterPro" id="IPR011009">
    <property type="entry name" value="Kinase-like_dom_sf"/>
</dbReference>
<keyword evidence="12" id="KW-0675">Receptor</keyword>
<dbReference type="Gene3D" id="1.10.510.10">
    <property type="entry name" value="Transferase(Phosphotransferase) domain 1"/>
    <property type="match status" value="1"/>
</dbReference>
<evidence type="ECO:0000256" key="12">
    <source>
        <dbReference type="ARBA" id="ARBA00023170"/>
    </source>
</evidence>
<dbReference type="PROSITE" id="PS50011">
    <property type="entry name" value="PROTEIN_KINASE_DOM"/>
    <property type="match status" value="1"/>
</dbReference>
<evidence type="ECO:0000256" key="7">
    <source>
        <dbReference type="ARBA" id="ARBA00022741"/>
    </source>
</evidence>
<evidence type="ECO:0000313" key="15">
    <source>
        <dbReference type="EnsemblPlants" id="QL05p018011:mrna"/>
    </source>
</evidence>
<proteinExistence type="predicted"/>
<feature type="transmembrane region" description="Helical" evidence="13">
    <location>
        <begin position="503"/>
        <end position="528"/>
    </location>
</feature>
<dbReference type="Proteomes" id="UP000594261">
    <property type="component" value="Chromosome 5"/>
</dbReference>
<dbReference type="PANTHER" id="PTHR45631">
    <property type="entry name" value="OS07G0107800 PROTEIN-RELATED"/>
    <property type="match status" value="1"/>
</dbReference>
<evidence type="ECO:0000256" key="8">
    <source>
        <dbReference type="ARBA" id="ARBA00022777"/>
    </source>
</evidence>
<evidence type="ECO:0000256" key="11">
    <source>
        <dbReference type="ARBA" id="ARBA00023136"/>
    </source>
</evidence>
<dbReference type="PANTHER" id="PTHR45631:SF202">
    <property type="entry name" value="SENESCENCE-INDUCED RECEPTOR-LIKE SERINE_THREONINE-PROTEIN KINASE"/>
    <property type="match status" value="1"/>
</dbReference>
<keyword evidence="6" id="KW-0732">Signal</keyword>
<keyword evidence="16" id="KW-1185">Reference proteome</keyword>
<dbReference type="PROSITE" id="PS00108">
    <property type="entry name" value="PROTEIN_KINASE_ST"/>
    <property type="match status" value="1"/>
</dbReference>
<keyword evidence="3" id="KW-0597">Phosphoprotein</keyword>
<dbReference type="FunFam" id="1.10.510.10:FF:000146">
    <property type="entry name" value="LRR receptor-like serine/threonine-protein kinase IOS1"/>
    <property type="match status" value="1"/>
</dbReference>
<protein>
    <recommendedName>
        <fullName evidence="14">Protein kinase domain-containing protein</fullName>
    </recommendedName>
</protein>
<dbReference type="GO" id="GO:0016020">
    <property type="term" value="C:membrane"/>
    <property type="evidence" value="ECO:0007669"/>
    <property type="project" value="UniProtKB-SubCell"/>
</dbReference>
<dbReference type="Pfam" id="PF12819">
    <property type="entry name" value="Malectin_like"/>
    <property type="match status" value="1"/>
</dbReference>
<keyword evidence="7" id="KW-0547">Nucleotide-binding</keyword>
<evidence type="ECO:0000313" key="16">
    <source>
        <dbReference type="Proteomes" id="UP000594261"/>
    </source>
</evidence>
<dbReference type="Gramene" id="QL05p018011:mrna">
    <property type="protein sequence ID" value="QL05p018011:mrna"/>
    <property type="gene ID" value="QL05p018011"/>
</dbReference>
<keyword evidence="8" id="KW-0418">Kinase</keyword>
<keyword evidence="11 13" id="KW-0472">Membrane</keyword>
<keyword evidence="4" id="KW-0808">Transferase</keyword>
<reference evidence="15" key="2">
    <citation type="submission" date="2021-01" db="UniProtKB">
        <authorList>
            <consortium name="EnsemblPlants"/>
        </authorList>
    </citation>
    <scope>IDENTIFICATION</scope>
</reference>
<evidence type="ECO:0000256" key="1">
    <source>
        <dbReference type="ARBA" id="ARBA00004167"/>
    </source>
</evidence>
<evidence type="ECO:0000256" key="4">
    <source>
        <dbReference type="ARBA" id="ARBA00022679"/>
    </source>
</evidence>
<dbReference type="OMA" id="TTMSSND"/>
<dbReference type="EnsemblPlants" id="QL05p018011:mrna">
    <property type="protein sequence ID" value="QL05p018011:mrna"/>
    <property type="gene ID" value="QL05p018011"/>
</dbReference>
<dbReference type="SUPFAM" id="SSF52058">
    <property type="entry name" value="L domain-like"/>
    <property type="match status" value="1"/>
</dbReference>
<dbReference type="InterPro" id="IPR008271">
    <property type="entry name" value="Ser/Thr_kinase_AS"/>
</dbReference>
<dbReference type="GO" id="GO:0005524">
    <property type="term" value="F:ATP binding"/>
    <property type="evidence" value="ECO:0007669"/>
    <property type="project" value="UniProtKB-KW"/>
</dbReference>
<comment type="subcellular location">
    <subcellularLocation>
        <location evidence="1">Membrane</location>
        <topology evidence="1">Single-pass membrane protein</topology>
    </subcellularLocation>
</comment>
<organism evidence="15 16">
    <name type="scientific">Quercus lobata</name>
    <name type="common">Valley oak</name>
    <dbReference type="NCBI Taxonomy" id="97700"/>
    <lineage>
        <taxon>Eukaryota</taxon>
        <taxon>Viridiplantae</taxon>
        <taxon>Streptophyta</taxon>
        <taxon>Embryophyta</taxon>
        <taxon>Tracheophyta</taxon>
        <taxon>Spermatophyta</taxon>
        <taxon>Magnoliopsida</taxon>
        <taxon>eudicotyledons</taxon>
        <taxon>Gunneridae</taxon>
        <taxon>Pentapetalae</taxon>
        <taxon>rosids</taxon>
        <taxon>fabids</taxon>
        <taxon>Fagales</taxon>
        <taxon>Fagaceae</taxon>
        <taxon>Quercus</taxon>
    </lineage>
</organism>
<dbReference type="GO" id="GO:0004674">
    <property type="term" value="F:protein serine/threonine kinase activity"/>
    <property type="evidence" value="ECO:0007669"/>
    <property type="project" value="UniProtKB-KW"/>
</dbReference>
<evidence type="ECO:0000256" key="13">
    <source>
        <dbReference type="SAM" id="Phobius"/>
    </source>
</evidence>
<evidence type="ECO:0000256" key="2">
    <source>
        <dbReference type="ARBA" id="ARBA00022527"/>
    </source>
</evidence>
<evidence type="ECO:0000256" key="9">
    <source>
        <dbReference type="ARBA" id="ARBA00022840"/>
    </source>
</evidence>
<dbReference type="InterPro" id="IPR032675">
    <property type="entry name" value="LRR_dom_sf"/>
</dbReference>
<sequence>MAAKICPHCSNKQEVYIVMGRFKNFIPALFHLFGGLALILLVQAQDQSGFISIDCGLAENSSYSEPTTGIIYISDATYINTGVSKSIPLEFKDGLQQQAWTLRSFPQGIRNCYSINNITQGAKYIIGANFYYMNYDGQGKLPEFDLHLGPNLWDTIKIENISLGVIKELIHVPSLNHIQVCLVNTGLGTPFISALELRPINSSLYVTNFGSLSLFLRSDLGSEKGYRYKDDVYDRYWSSLNFNDWKAVSTSLTVNKERHNAYWVPSVVMSTAATPINESAPMEFYVQPTDINSEFYVYMHFAEVVKLRANESRSFNITINGELWYGPLSPTYLLTDTVYSTTALTGGKYVFSILKTGNSTLPPIINAIEIYTVKDLPRSETDQQDVGAITNLKSTYGVERNWRGDPCAPKAYSWEGLNCSYEGYNPPRIISLNLSSSGLTGEISVDISNLVMLQYLNLKQNQLNGSIPAKLIEISEKGSLLLSVDENSNFCGSGSCNKKKKNIAFPIVASVGGLFILSLTVVAILWGLRSRKQQHTTKVAKVDLEPNVQNQSLESIQRQFTYPDLLRITNNFERILGKTFMRVHHKNLTTLVGYCYEGTNMGLVYEYMANGDLEAHLSGENTNILSWEARLQIAMDAAQGLEYLHHGCKPPIIHRDVKTTNILLNEKCRAKLADFGLSKIFPTDGGTHVSTVVAGTPGYLDPEYYITNWLTEKSDVYSFGVVLLEIITNRPVIERSKERIHISQWVSSMLAKGDIKNIVDPKLDGNYNVNSVWKAVEIAMLCLSPTSSKRPTMDQVVAELKESVETELAQRKDRYEDESKDSFDMININVTTALNPLAR</sequence>
<dbReference type="SMART" id="SM00220">
    <property type="entry name" value="S_TKc"/>
    <property type="match status" value="1"/>
</dbReference>
<keyword evidence="9" id="KW-0067">ATP-binding</keyword>
<dbReference type="Pfam" id="PF00069">
    <property type="entry name" value="Pkinase"/>
    <property type="match status" value="1"/>
</dbReference>
<dbReference type="AlphaFoldDB" id="A0A7N2LLJ2"/>
<dbReference type="EMBL" id="LRBV02000005">
    <property type="status" value="NOT_ANNOTATED_CDS"/>
    <property type="molecule type" value="Genomic_DNA"/>
</dbReference>
<accession>A0A7N2LLJ2</accession>
<keyword evidence="5 13" id="KW-0812">Transmembrane</keyword>
<evidence type="ECO:0000259" key="14">
    <source>
        <dbReference type="PROSITE" id="PS50011"/>
    </source>
</evidence>
<evidence type="ECO:0000256" key="5">
    <source>
        <dbReference type="ARBA" id="ARBA00022692"/>
    </source>
</evidence>
<dbReference type="Gene3D" id="3.30.200.20">
    <property type="entry name" value="Phosphorylase Kinase, domain 1"/>
    <property type="match status" value="1"/>
</dbReference>
<dbReference type="SUPFAM" id="SSF56112">
    <property type="entry name" value="Protein kinase-like (PK-like)"/>
    <property type="match status" value="1"/>
</dbReference>
<name>A0A7N2LLJ2_QUELO</name>
<keyword evidence="2" id="KW-0723">Serine/threonine-protein kinase</keyword>
<dbReference type="InterPro" id="IPR000719">
    <property type="entry name" value="Prot_kinase_dom"/>
</dbReference>
<feature type="domain" description="Protein kinase" evidence="14">
    <location>
        <begin position="485"/>
        <end position="804"/>
    </location>
</feature>
<dbReference type="FunCoup" id="A0A7N2LLJ2">
    <property type="interactions" value="183"/>
</dbReference>